<comment type="cofactor">
    <cofactor evidence="1">
        <name>Zn(2+)</name>
        <dbReference type="ChEBI" id="CHEBI:29105"/>
    </cofactor>
</comment>
<reference evidence="15" key="1">
    <citation type="journal article" date="2019" name="Int. J. Syst. Evol. Microbiol.">
        <title>The Global Catalogue of Microorganisms (GCM) 10K type strain sequencing project: providing services to taxonomists for standard genome sequencing and annotation.</title>
        <authorList>
            <consortium name="The Broad Institute Genomics Platform"/>
            <consortium name="The Broad Institute Genome Sequencing Center for Infectious Disease"/>
            <person name="Wu L."/>
            <person name="Ma J."/>
        </authorList>
    </citation>
    <scope>NUCLEOTIDE SEQUENCE [LARGE SCALE GENOMIC DNA]</scope>
    <source>
        <strain evidence="15">CECT 8570</strain>
    </source>
</reference>
<evidence type="ECO:0000259" key="13">
    <source>
        <dbReference type="Pfam" id="PF01435"/>
    </source>
</evidence>
<evidence type="ECO:0000256" key="9">
    <source>
        <dbReference type="ARBA" id="ARBA00023049"/>
    </source>
</evidence>
<evidence type="ECO:0000256" key="11">
    <source>
        <dbReference type="SAM" id="MobiDB-lite"/>
    </source>
</evidence>
<dbReference type="PANTHER" id="PTHR43221:SF2">
    <property type="entry name" value="PROTEASE HTPX HOMOLOG"/>
    <property type="match status" value="1"/>
</dbReference>
<evidence type="ECO:0000313" key="15">
    <source>
        <dbReference type="Proteomes" id="UP001595840"/>
    </source>
</evidence>
<evidence type="ECO:0000256" key="8">
    <source>
        <dbReference type="ARBA" id="ARBA00022989"/>
    </source>
</evidence>
<evidence type="ECO:0000256" key="3">
    <source>
        <dbReference type="ARBA" id="ARBA00022670"/>
    </source>
</evidence>
<keyword evidence="6" id="KW-0378">Hydrolase</keyword>
<dbReference type="PANTHER" id="PTHR43221">
    <property type="entry name" value="PROTEASE HTPX"/>
    <property type="match status" value="1"/>
</dbReference>
<comment type="caution">
    <text evidence="14">The sequence shown here is derived from an EMBL/GenBank/DDBJ whole genome shotgun (WGS) entry which is preliminary data.</text>
</comment>
<dbReference type="CDD" id="cd07340">
    <property type="entry name" value="M48B_Htpx_like"/>
    <property type="match status" value="1"/>
</dbReference>
<dbReference type="EMBL" id="JBHSCX010000020">
    <property type="protein sequence ID" value="MFC4363600.1"/>
    <property type="molecule type" value="Genomic_DNA"/>
</dbReference>
<keyword evidence="8 12" id="KW-1133">Transmembrane helix</keyword>
<evidence type="ECO:0000256" key="4">
    <source>
        <dbReference type="ARBA" id="ARBA00022692"/>
    </source>
</evidence>
<evidence type="ECO:0000256" key="2">
    <source>
        <dbReference type="ARBA" id="ARBA00022475"/>
    </source>
</evidence>
<keyword evidence="5" id="KW-0479">Metal-binding</keyword>
<name>A0ABV8V8T2_9GAMM</name>
<feature type="compositionally biased region" description="Polar residues" evidence="11">
    <location>
        <begin position="375"/>
        <end position="395"/>
    </location>
</feature>
<evidence type="ECO:0000256" key="1">
    <source>
        <dbReference type="ARBA" id="ARBA00001947"/>
    </source>
</evidence>
<dbReference type="Pfam" id="PF01435">
    <property type="entry name" value="Peptidase_M48"/>
    <property type="match status" value="1"/>
</dbReference>
<dbReference type="Proteomes" id="UP001595840">
    <property type="component" value="Unassembled WGS sequence"/>
</dbReference>
<keyword evidence="15" id="KW-1185">Reference proteome</keyword>
<dbReference type="InterPro" id="IPR001915">
    <property type="entry name" value="Peptidase_M48"/>
</dbReference>
<keyword evidence="9" id="KW-0482">Metalloprotease</keyword>
<organism evidence="14 15">
    <name type="scientific">Simiduia curdlanivorans</name>
    <dbReference type="NCBI Taxonomy" id="1492769"/>
    <lineage>
        <taxon>Bacteria</taxon>
        <taxon>Pseudomonadati</taxon>
        <taxon>Pseudomonadota</taxon>
        <taxon>Gammaproteobacteria</taxon>
        <taxon>Cellvibrionales</taxon>
        <taxon>Cellvibrionaceae</taxon>
        <taxon>Simiduia</taxon>
    </lineage>
</organism>
<gene>
    <name evidence="14" type="ORF">ACFOX3_14890</name>
</gene>
<accession>A0ABV8V8T2</accession>
<keyword evidence="4 12" id="KW-0812">Transmembrane</keyword>
<feature type="transmembrane region" description="Helical" evidence="12">
    <location>
        <begin position="66"/>
        <end position="86"/>
    </location>
</feature>
<evidence type="ECO:0000256" key="10">
    <source>
        <dbReference type="ARBA" id="ARBA00023136"/>
    </source>
</evidence>
<keyword evidence="2" id="KW-1003">Cell membrane</keyword>
<feature type="transmembrane region" description="Helical" evidence="12">
    <location>
        <begin position="17"/>
        <end position="40"/>
    </location>
</feature>
<feature type="domain" description="Peptidase M48" evidence="13">
    <location>
        <begin position="114"/>
        <end position="329"/>
    </location>
</feature>
<evidence type="ECO:0000256" key="6">
    <source>
        <dbReference type="ARBA" id="ARBA00022801"/>
    </source>
</evidence>
<feature type="transmembrane region" description="Helical" evidence="12">
    <location>
        <begin position="226"/>
        <end position="248"/>
    </location>
</feature>
<sequence>MNFFEHQDQAKSQTKKLILLLALAVLALIIITTLFVALLLHYSQGAALPSTAQQNFWQNFFSLLDWHLLLSVAFVVLAVVLLGSLYRISQLRQGGAVVAESLNGRLLNTADCDLKEKRLLNIVEEMAIAAGVPVPPVYLLDETGINAFAAGYQPKDAVIGVTRGCLEQLNREQLQGVIAHEYSHILHGDMRLNLRLVGILHGILLIGLIGHMLLRSGRHSRKNGGGIALFGLGLIIIGFAGTFCGNLIKSAVSRQREYLADASAVQFTRNPLGISEALQRIGGYPASSSIEAENASEYSHFYFANGLRNWASGWYSTHPPLDDRIRRIDPRWKGAFLSQKSADLELNSNTQASQNTEQSANFSGFAATASTSTTRSETQQNPAHASTSQGQHLSAQNISAEIGSPSETSIAAAGQLLDSIDANIREACHNPASAMAIIYGLLFTEAAKLEQESYIGIHAPKPIFNLYKHYLGAVAALPIAQRLPVIDLCLPSLKALSEPQLTQFRGVIIGLIKADNHLSLAEWCVFRILQNYLFTRKKSQGKPLDIADCDVEIDQILTLVAQQSSTSSQQKAYNNALTSLNMEARELGAQAAFSTLDKSLSTLNRLKPLQKPRLLKALMLSIQTDGVIDIAEYELLRVIADGLDCPMPLLH</sequence>
<dbReference type="Gene3D" id="3.30.2010.10">
    <property type="entry name" value="Metalloproteases ('zincins'), catalytic domain"/>
    <property type="match status" value="1"/>
</dbReference>
<evidence type="ECO:0000256" key="5">
    <source>
        <dbReference type="ARBA" id="ARBA00022723"/>
    </source>
</evidence>
<keyword evidence="10 12" id="KW-0472">Membrane</keyword>
<keyword evidence="7" id="KW-0862">Zinc</keyword>
<feature type="region of interest" description="Disordered" evidence="11">
    <location>
        <begin position="366"/>
        <end position="395"/>
    </location>
</feature>
<protein>
    <submittedName>
        <fullName evidence="14">M48 family metallopeptidase</fullName>
    </submittedName>
</protein>
<keyword evidence="3" id="KW-0645">Protease</keyword>
<feature type="transmembrane region" description="Helical" evidence="12">
    <location>
        <begin position="192"/>
        <end position="214"/>
    </location>
</feature>
<evidence type="ECO:0000256" key="12">
    <source>
        <dbReference type="SAM" id="Phobius"/>
    </source>
</evidence>
<evidence type="ECO:0000313" key="14">
    <source>
        <dbReference type="EMBL" id="MFC4363600.1"/>
    </source>
</evidence>
<evidence type="ECO:0000256" key="7">
    <source>
        <dbReference type="ARBA" id="ARBA00022833"/>
    </source>
</evidence>
<dbReference type="InterPro" id="IPR050083">
    <property type="entry name" value="HtpX_protease"/>
</dbReference>
<proteinExistence type="predicted"/>
<dbReference type="RefSeq" id="WP_290261552.1">
    <property type="nucleotide sequence ID" value="NZ_JAUFQG010000004.1"/>
</dbReference>